<dbReference type="Proteomes" id="UP001652740">
    <property type="component" value="Unplaced"/>
</dbReference>
<dbReference type="Pfam" id="PF16076">
    <property type="entry name" value="Acyltransf_C"/>
    <property type="match status" value="1"/>
</dbReference>
<name>A0A6J1W8G0_GALME</name>
<evidence type="ECO:0000256" key="2">
    <source>
        <dbReference type="ARBA" id="ARBA00022679"/>
    </source>
</evidence>
<evidence type="ECO:0000256" key="3">
    <source>
        <dbReference type="ARBA" id="ARBA00023315"/>
    </source>
</evidence>
<dbReference type="PANTHER" id="PTHR10983:SF16">
    <property type="entry name" value="LYSOCARDIOLIPIN ACYLTRANSFERASE 1"/>
    <property type="match status" value="1"/>
</dbReference>
<reference evidence="7" key="1">
    <citation type="submission" date="2025-08" db="UniProtKB">
        <authorList>
            <consortium name="RefSeq"/>
        </authorList>
    </citation>
    <scope>IDENTIFICATION</scope>
    <source>
        <tissue evidence="7">Whole larvae</tissue>
    </source>
</reference>
<feature type="transmembrane region" description="Helical" evidence="4">
    <location>
        <begin position="336"/>
        <end position="355"/>
    </location>
</feature>
<evidence type="ECO:0000259" key="5">
    <source>
        <dbReference type="SMART" id="SM00563"/>
    </source>
</evidence>
<keyword evidence="4" id="KW-1133">Transmembrane helix</keyword>
<accession>A0A6J1W8G0</accession>
<dbReference type="KEGG" id="gmw:113509653"/>
<dbReference type="Pfam" id="PF01553">
    <property type="entry name" value="Acyltransferase"/>
    <property type="match status" value="2"/>
</dbReference>
<dbReference type="CDD" id="cd07990">
    <property type="entry name" value="LPLAT_LCLAT1-like"/>
    <property type="match status" value="1"/>
</dbReference>
<protein>
    <submittedName>
        <fullName evidence="7">Lysocardiolipin acyltransferase 1-like</fullName>
    </submittedName>
</protein>
<dbReference type="AlphaFoldDB" id="A0A6J1W8G0"/>
<dbReference type="InParanoid" id="A0A6J1W8G0"/>
<keyword evidence="6" id="KW-1185">Reference proteome</keyword>
<proteinExistence type="inferred from homology"/>
<dbReference type="InterPro" id="IPR032098">
    <property type="entry name" value="Acyltransf_C"/>
</dbReference>
<feature type="domain" description="Phospholipid/glycerol acyltransferase" evidence="5">
    <location>
        <begin position="77"/>
        <end position="229"/>
    </location>
</feature>
<dbReference type="GO" id="GO:0036149">
    <property type="term" value="P:phosphatidylinositol acyl-chain remodeling"/>
    <property type="evidence" value="ECO:0007669"/>
    <property type="project" value="TreeGrafter"/>
</dbReference>
<dbReference type="GO" id="GO:0005783">
    <property type="term" value="C:endoplasmic reticulum"/>
    <property type="evidence" value="ECO:0007669"/>
    <property type="project" value="TreeGrafter"/>
</dbReference>
<keyword evidence="2" id="KW-0808">Transferase</keyword>
<dbReference type="SMART" id="SM00563">
    <property type="entry name" value="PlsC"/>
    <property type="match status" value="1"/>
</dbReference>
<comment type="similarity">
    <text evidence="1">Belongs to the 1-acyl-sn-glycerol-3-phosphate acyltransferase family.</text>
</comment>
<evidence type="ECO:0000313" key="6">
    <source>
        <dbReference type="Proteomes" id="UP001652740"/>
    </source>
</evidence>
<keyword evidence="4" id="KW-0472">Membrane</keyword>
<dbReference type="SUPFAM" id="SSF69593">
    <property type="entry name" value="Glycerol-3-phosphate (1)-acyltransferase"/>
    <property type="match status" value="1"/>
</dbReference>
<dbReference type="PANTHER" id="PTHR10983">
    <property type="entry name" value="1-ACYLGLYCEROL-3-PHOSPHATE ACYLTRANSFERASE-RELATED"/>
    <property type="match status" value="1"/>
</dbReference>
<dbReference type="RefSeq" id="XP_026748835.2">
    <property type="nucleotide sequence ID" value="XM_026893034.3"/>
</dbReference>
<dbReference type="GO" id="GO:0016746">
    <property type="term" value="F:acyltransferase activity"/>
    <property type="evidence" value="ECO:0007669"/>
    <property type="project" value="UniProtKB-KW"/>
</dbReference>
<organism evidence="6 7">
    <name type="scientific">Galleria mellonella</name>
    <name type="common">Greater wax moth</name>
    <dbReference type="NCBI Taxonomy" id="7137"/>
    <lineage>
        <taxon>Eukaryota</taxon>
        <taxon>Metazoa</taxon>
        <taxon>Ecdysozoa</taxon>
        <taxon>Arthropoda</taxon>
        <taxon>Hexapoda</taxon>
        <taxon>Insecta</taxon>
        <taxon>Pterygota</taxon>
        <taxon>Neoptera</taxon>
        <taxon>Endopterygota</taxon>
        <taxon>Lepidoptera</taxon>
        <taxon>Glossata</taxon>
        <taxon>Ditrysia</taxon>
        <taxon>Pyraloidea</taxon>
        <taxon>Pyralidae</taxon>
        <taxon>Galleriinae</taxon>
        <taxon>Galleria</taxon>
    </lineage>
</organism>
<dbReference type="GeneID" id="113509653"/>
<dbReference type="InterPro" id="IPR002123">
    <property type="entry name" value="Plipid/glycerol_acylTrfase"/>
</dbReference>
<feature type="transmembrane region" description="Helical" evidence="4">
    <location>
        <begin position="361"/>
        <end position="380"/>
    </location>
</feature>
<feature type="transmembrane region" description="Helical" evidence="4">
    <location>
        <begin position="12"/>
        <end position="31"/>
    </location>
</feature>
<evidence type="ECO:0000256" key="1">
    <source>
        <dbReference type="ARBA" id="ARBA00008655"/>
    </source>
</evidence>
<keyword evidence="3" id="KW-0012">Acyltransferase</keyword>
<sequence>MAAGLLLCIAWYYTIIAGFYTLYCPVMYIIFFNHKLYRKLVDVLFALWELYPVALFQCCFGSQLHLYGDYVNPDENTIIIMNHRTRVDWNYVWLALYHATQRNSREEVCICKGESSKTLTNSNFLDLLSRGKSKLKFVLKDEIKMIPGLGWIMQLNFFLYVKRDWREDQINLSQFVDYYKKLHCVCRLVLFPEGTDLSDANKRRSDKYAEANNLPHYKFVLHPRTTGWAALCSQLCSSNLASVYDVTVAYDRPAQTEVDILRGVMPKHIYFHFKRYNIDQLPEKEEALKLWLKDRWNEKEASLANFHKNGIFIDSILNKSPVQRTLRSMSFAKKGFLFWTILDIIFLYALFNSIIFQFWVMYHTFLFIFITWFFGGFHNIQYKLLDKLNV</sequence>
<evidence type="ECO:0000313" key="7">
    <source>
        <dbReference type="RefSeq" id="XP_026748835.2"/>
    </source>
</evidence>
<keyword evidence="4" id="KW-0812">Transmembrane</keyword>
<evidence type="ECO:0000256" key="4">
    <source>
        <dbReference type="SAM" id="Phobius"/>
    </source>
</evidence>
<gene>
    <name evidence="7" type="primary">LOC113509653</name>
</gene>